<dbReference type="InterPro" id="IPR024079">
    <property type="entry name" value="MetalloPept_cat_dom_sf"/>
</dbReference>
<dbReference type="PANTHER" id="PTHR45702">
    <property type="entry name" value="ADAM10/ADAM17 METALLOPEPTIDASE FAMILY MEMBER"/>
    <property type="match status" value="1"/>
</dbReference>
<dbReference type="Gene3D" id="4.10.70.10">
    <property type="entry name" value="Disintegrin domain"/>
    <property type="match status" value="1"/>
</dbReference>
<dbReference type="HOGENOM" id="CLU_004602_2_1_1"/>
<keyword evidence="5" id="KW-1185">Reference proteome</keyword>
<accession>T1J3M3</accession>
<dbReference type="GO" id="GO:0007219">
    <property type="term" value="P:Notch signaling pathway"/>
    <property type="evidence" value="ECO:0007669"/>
    <property type="project" value="TreeGrafter"/>
</dbReference>
<keyword evidence="1" id="KW-0479">Metal-binding</keyword>
<dbReference type="EMBL" id="JH431829">
    <property type="status" value="NOT_ANNOTATED_CDS"/>
    <property type="molecule type" value="Genomic_DNA"/>
</dbReference>
<dbReference type="GO" id="GO:0006509">
    <property type="term" value="P:membrane protein ectodomain proteolysis"/>
    <property type="evidence" value="ECO:0007669"/>
    <property type="project" value="TreeGrafter"/>
</dbReference>
<dbReference type="STRING" id="126957.T1J3M3"/>
<feature type="domain" description="Disintegrin" evidence="2">
    <location>
        <begin position="286"/>
        <end position="387"/>
    </location>
</feature>
<evidence type="ECO:0008006" key="6">
    <source>
        <dbReference type="Google" id="ProtNLM"/>
    </source>
</evidence>
<dbReference type="SMART" id="SM00050">
    <property type="entry name" value="DISIN"/>
    <property type="match status" value="1"/>
</dbReference>
<reference evidence="4" key="2">
    <citation type="submission" date="2015-02" db="UniProtKB">
        <authorList>
            <consortium name="EnsemblMetazoa"/>
        </authorList>
    </citation>
    <scope>IDENTIFICATION</scope>
</reference>
<organism evidence="4 5">
    <name type="scientific">Strigamia maritima</name>
    <name type="common">European centipede</name>
    <name type="synonym">Geophilus maritimus</name>
    <dbReference type="NCBI Taxonomy" id="126957"/>
    <lineage>
        <taxon>Eukaryota</taxon>
        <taxon>Metazoa</taxon>
        <taxon>Ecdysozoa</taxon>
        <taxon>Arthropoda</taxon>
        <taxon>Myriapoda</taxon>
        <taxon>Chilopoda</taxon>
        <taxon>Pleurostigmophora</taxon>
        <taxon>Geophilomorpha</taxon>
        <taxon>Linotaeniidae</taxon>
        <taxon>Strigamia</taxon>
    </lineage>
</organism>
<protein>
    <recommendedName>
        <fullName evidence="6">Peptidase M12B domain-containing protein</fullName>
    </recommendedName>
</protein>
<dbReference type="OMA" id="HENNICT"/>
<name>T1J3M3_STRMM</name>
<evidence type="ECO:0000259" key="3">
    <source>
        <dbReference type="PROSITE" id="PS50215"/>
    </source>
</evidence>
<reference evidence="5" key="1">
    <citation type="submission" date="2011-05" db="EMBL/GenBank/DDBJ databases">
        <authorList>
            <person name="Richards S.R."/>
            <person name="Qu J."/>
            <person name="Jiang H."/>
            <person name="Jhangiani S.N."/>
            <person name="Agravi P."/>
            <person name="Goodspeed R."/>
            <person name="Gross S."/>
            <person name="Mandapat C."/>
            <person name="Jackson L."/>
            <person name="Mathew T."/>
            <person name="Pu L."/>
            <person name="Thornton R."/>
            <person name="Saada N."/>
            <person name="Wilczek-Boney K.B."/>
            <person name="Lee S."/>
            <person name="Kovar C."/>
            <person name="Wu Y."/>
            <person name="Scherer S.E."/>
            <person name="Worley K.C."/>
            <person name="Muzny D.M."/>
            <person name="Gibbs R."/>
        </authorList>
    </citation>
    <scope>NUCLEOTIDE SEQUENCE</scope>
    <source>
        <strain evidence="5">Brora</strain>
    </source>
</reference>
<evidence type="ECO:0000313" key="4">
    <source>
        <dbReference type="EnsemblMetazoa" id="SMAR008190-PA"/>
    </source>
</evidence>
<proteinExistence type="predicted"/>
<dbReference type="InterPro" id="IPR051489">
    <property type="entry name" value="ADAM_Metalloproteinase"/>
</dbReference>
<keyword evidence="1" id="KW-0862">Zinc</keyword>
<dbReference type="PROSITE" id="PS50214">
    <property type="entry name" value="DISINTEGRIN_2"/>
    <property type="match status" value="1"/>
</dbReference>
<dbReference type="Gene3D" id="3.40.390.10">
    <property type="entry name" value="Collagenase (Catalytic Domain)"/>
    <property type="match status" value="1"/>
</dbReference>
<feature type="binding site" evidence="1">
    <location>
        <position position="220"/>
    </location>
    <ligand>
        <name>Zn(2+)</name>
        <dbReference type="ChEBI" id="CHEBI:29105"/>
        <note>catalytic</note>
    </ligand>
</feature>
<dbReference type="PANTHER" id="PTHR45702:SF2">
    <property type="entry name" value="KUZBANIAN, ISOFORM A"/>
    <property type="match status" value="1"/>
</dbReference>
<dbReference type="EnsemblMetazoa" id="SMAR008190-RA">
    <property type="protein sequence ID" value="SMAR008190-PA"/>
    <property type="gene ID" value="SMAR008190"/>
</dbReference>
<dbReference type="InterPro" id="IPR001590">
    <property type="entry name" value="Peptidase_M12B"/>
</dbReference>
<sequence length="512" mass="57236">MEKKGKRVACNQTTRISEKNEKHLNFTFATQKRLEKILKPDLNLHENNICTLKLFADHTFFNQATIITDHEIIRVIFEMIFLLQQAQNIFGQTDFDDNGVAEKIGFQVKAIQIVTSRHSPNYRLSEDDLDIEDYLDLFADYDFDKFCLGLAITNRRFKTDALGVTYTASPNERIAGGICQKRQRAKGEKKPKSYNAVVVTVVGHDGQLMPRFLNGLTIAHELGHAFGSDHDSIDDAECSPSRSGDYLMSPYTLLGREANNYLFSPCSRRQITQVLRKKGFCFVRRKPVCGNAVVESGEECDCGTEDQCAMIDACCAPKGGLGTDDECTVRASQGFRCSSVGKPCCSSRCQFIQSHEIKDCTGGNDCFYASSCSGFSADCPVLTPKPDGETCRNGLGRCLDAACQDVICSNRGLLACICQDFNLQCQLCCKSKDDDMCKPASLFGIWRRKNEPFQRPTGEDCDGGRSFCDFAGQCTTLIDRKHFIPPRDDEIVKKKQENYSEDKKLLDIVTIL</sequence>
<dbReference type="PROSITE" id="PS50215">
    <property type="entry name" value="ADAM_MEPRO"/>
    <property type="match status" value="1"/>
</dbReference>
<comment type="caution">
    <text evidence="1">Lacks conserved residue(s) required for the propagation of feature annotation.</text>
</comment>
<feature type="domain" description="Peptidase M12B" evidence="3">
    <location>
        <begin position="48"/>
        <end position="287"/>
    </location>
</feature>
<feature type="active site" evidence="1">
    <location>
        <position position="221"/>
    </location>
</feature>
<dbReference type="Proteomes" id="UP000014500">
    <property type="component" value="Unassembled WGS sequence"/>
</dbReference>
<dbReference type="eggNOG" id="KOG3658">
    <property type="taxonomic scope" value="Eukaryota"/>
</dbReference>
<feature type="binding site" evidence="1">
    <location>
        <position position="224"/>
    </location>
    <ligand>
        <name>Zn(2+)</name>
        <dbReference type="ChEBI" id="CHEBI:29105"/>
        <note>catalytic</note>
    </ligand>
</feature>
<dbReference type="AlphaFoldDB" id="T1J3M3"/>
<evidence type="ECO:0000313" key="5">
    <source>
        <dbReference type="Proteomes" id="UP000014500"/>
    </source>
</evidence>
<dbReference type="SUPFAM" id="SSF55486">
    <property type="entry name" value="Metalloproteases ('zincins'), catalytic domain"/>
    <property type="match status" value="1"/>
</dbReference>
<feature type="binding site" evidence="1">
    <location>
        <position position="230"/>
    </location>
    <ligand>
        <name>Zn(2+)</name>
        <dbReference type="ChEBI" id="CHEBI:29105"/>
        <note>catalytic</note>
    </ligand>
</feature>
<dbReference type="GO" id="GO:0004222">
    <property type="term" value="F:metalloendopeptidase activity"/>
    <property type="evidence" value="ECO:0007669"/>
    <property type="project" value="InterPro"/>
</dbReference>
<dbReference type="InterPro" id="IPR036436">
    <property type="entry name" value="Disintegrin_dom_sf"/>
</dbReference>
<dbReference type="Pfam" id="PF13574">
    <property type="entry name" value="Reprolysin_2"/>
    <property type="match status" value="1"/>
</dbReference>
<dbReference type="PhylomeDB" id="T1J3M3"/>
<dbReference type="GO" id="GO:0046872">
    <property type="term" value="F:metal ion binding"/>
    <property type="evidence" value="ECO:0007669"/>
    <property type="project" value="UniProtKB-KW"/>
</dbReference>
<dbReference type="InterPro" id="IPR001762">
    <property type="entry name" value="Disintegrin_dom"/>
</dbReference>
<evidence type="ECO:0000259" key="2">
    <source>
        <dbReference type="PROSITE" id="PS50214"/>
    </source>
</evidence>
<dbReference type="GO" id="GO:0005886">
    <property type="term" value="C:plasma membrane"/>
    <property type="evidence" value="ECO:0007669"/>
    <property type="project" value="TreeGrafter"/>
</dbReference>
<evidence type="ECO:0000256" key="1">
    <source>
        <dbReference type="PROSITE-ProRule" id="PRU00276"/>
    </source>
</evidence>